<dbReference type="HAMAP" id="MF_01152">
    <property type="entry name" value="DnaJ"/>
    <property type="match status" value="1"/>
</dbReference>
<comment type="similarity">
    <text evidence="12 14">Belongs to the DnaJ family.</text>
</comment>
<dbReference type="FunFam" id="1.10.287.110:FF:000034">
    <property type="entry name" value="Chaperone protein DnaJ"/>
    <property type="match status" value="1"/>
</dbReference>
<evidence type="ECO:0000256" key="11">
    <source>
        <dbReference type="ARBA" id="ARBA00053423"/>
    </source>
</evidence>
<dbReference type="InterPro" id="IPR012724">
    <property type="entry name" value="DnaJ"/>
</dbReference>
<dbReference type="GO" id="GO:0005737">
    <property type="term" value="C:cytoplasm"/>
    <property type="evidence" value="ECO:0007669"/>
    <property type="project" value="UniProtKB-SubCell"/>
</dbReference>
<dbReference type="InterPro" id="IPR001623">
    <property type="entry name" value="DnaJ_domain"/>
</dbReference>
<keyword evidence="8 14" id="KW-0862">Zinc</keyword>
<keyword evidence="19" id="KW-1185">Reference proteome</keyword>
<feature type="domain" description="J" evidence="16">
    <location>
        <begin position="8"/>
        <end position="74"/>
    </location>
</feature>
<evidence type="ECO:0000256" key="15">
    <source>
        <dbReference type="PROSITE-ProRule" id="PRU00546"/>
    </source>
</evidence>
<dbReference type="Gene3D" id="2.10.230.10">
    <property type="entry name" value="Heat shock protein DnaJ, cysteine-rich domain"/>
    <property type="match status" value="1"/>
</dbReference>
<dbReference type="EMBL" id="JACDQQ010002902">
    <property type="protein sequence ID" value="MBA0089258.1"/>
    <property type="molecule type" value="Genomic_DNA"/>
</dbReference>
<dbReference type="GO" id="GO:0005524">
    <property type="term" value="F:ATP binding"/>
    <property type="evidence" value="ECO:0007669"/>
    <property type="project" value="InterPro"/>
</dbReference>
<proteinExistence type="inferred from homology"/>
<evidence type="ECO:0000256" key="7">
    <source>
        <dbReference type="ARBA" id="ARBA00022771"/>
    </source>
</evidence>
<dbReference type="PANTHER" id="PTHR43096:SF52">
    <property type="entry name" value="DNAJ HOMOLOG 1, MITOCHONDRIAL-RELATED"/>
    <property type="match status" value="1"/>
</dbReference>
<evidence type="ECO:0000256" key="1">
    <source>
        <dbReference type="ARBA" id="ARBA00004496"/>
    </source>
</evidence>
<dbReference type="GO" id="GO:0051082">
    <property type="term" value="F:unfolded protein binding"/>
    <property type="evidence" value="ECO:0007669"/>
    <property type="project" value="UniProtKB-UniRule"/>
</dbReference>
<dbReference type="InterPro" id="IPR008971">
    <property type="entry name" value="HSP40/DnaJ_pept-bd"/>
</dbReference>
<reference evidence="18" key="1">
    <citation type="submission" date="2020-06" db="EMBL/GenBank/DDBJ databases">
        <title>Legume-microbial interactions unlock mineral nutrients during tropical forest succession.</title>
        <authorList>
            <person name="Epihov D.Z."/>
        </authorList>
    </citation>
    <scope>NUCLEOTIDE SEQUENCE [LARGE SCALE GENOMIC DNA]</scope>
    <source>
        <strain evidence="18">Pan2503</strain>
    </source>
</reference>
<evidence type="ECO:0000313" key="19">
    <source>
        <dbReference type="Proteomes" id="UP000567293"/>
    </source>
</evidence>
<feature type="binding site" evidence="14">
    <location>
        <position position="174"/>
    </location>
    <ligand>
        <name>Zn(2+)</name>
        <dbReference type="ChEBI" id="CHEBI:29105"/>
        <label>2</label>
    </ligand>
</feature>
<dbReference type="InterPro" id="IPR036410">
    <property type="entry name" value="HSP_DnaJ_Cys-rich_dom_sf"/>
</dbReference>
<dbReference type="Pfam" id="PF01556">
    <property type="entry name" value="DnaJ_C"/>
    <property type="match status" value="1"/>
</dbReference>
<evidence type="ECO:0000256" key="3">
    <source>
        <dbReference type="ARBA" id="ARBA00022490"/>
    </source>
</evidence>
<evidence type="ECO:0000256" key="12">
    <source>
        <dbReference type="ARBA" id="ARBA00061004"/>
    </source>
</evidence>
<dbReference type="PRINTS" id="PR00625">
    <property type="entry name" value="JDOMAIN"/>
</dbReference>
<organism evidence="18 19">
    <name type="scientific">Candidatus Acidiferrum panamense</name>
    <dbReference type="NCBI Taxonomy" id="2741543"/>
    <lineage>
        <taxon>Bacteria</taxon>
        <taxon>Pseudomonadati</taxon>
        <taxon>Acidobacteriota</taxon>
        <taxon>Terriglobia</taxon>
        <taxon>Candidatus Acidiferrales</taxon>
        <taxon>Candidatus Acidiferrum</taxon>
    </lineage>
</organism>
<evidence type="ECO:0000256" key="5">
    <source>
        <dbReference type="ARBA" id="ARBA00022723"/>
    </source>
</evidence>
<comment type="subunit">
    <text evidence="2 14">Homodimer.</text>
</comment>
<comment type="function">
    <text evidence="11 14">Participates actively in the response to hyperosmotic and heat shock by preventing the aggregation of stress-denatured proteins and by disaggregating proteins, also in an autonomous, DnaK-independent fashion. Unfolded proteins bind initially to DnaJ; upon interaction with the DnaJ-bound protein, DnaK hydrolyzes its bound ATP, resulting in the formation of a stable complex. GrpE releases ADP from DnaK; ATP binding to DnaK triggers the release of the substrate protein, thus completing the reaction cycle. Several rounds of ATP-dependent interactions between DnaJ, DnaK and GrpE are required for fully efficient folding. Also involved, together with DnaK and GrpE, in the DNA replication of plasmids through activation of initiation proteins.</text>
</comment>
<feature type="repeat" description="CXXCXGXG motif" evidence="14">
    <location>
        <begin position="207"/>
        <end position="214"/>
    </location>
</feature>
<feature type="binding site" evidence="14">
    <location>
        <position position="171"/>
    </location>
    <ligand>
        <name>Zn(2+)</name>
        <dbReference type="ChEBI" id="CHEBI:29105"/>
        <label>2</label>
    </ligand>
</feature>
<feature type="binding site" evidence="14">
    <location>
        <position position="193"/>
    </location>
    <ligand>
        <name>Zn(2+)</name>
        <dbReference type="ChEBI" id="CHEBI:29105"/>
        <label>2</label>
    </ligand>
</feature>
<evidence type="ECO:0000256" key="6">
    <source>
        <dbReference type="ARBA" id="ARBA00022737"/>
    </source>
</evidence>
<comment type="subcellular location">
    <subcellularLocation>
        <location evidence="1 14">Cytoplasm</location>
    </subcellularLocation>
</comment>
<feature type="repeat" description="CXXCXGXG motif" evidence="14">
    <location>
        <begin position="193"/>
        <end position="200"/>
    </location>
</feature>
<protein>
    <recommendedName>
        <fullName evidence="13 14">Chaperone protein DnaJ</fullName>
    </recommendedName>
</protein>
<dbReference type="PROSITE" id="PS50076">
    <property type="entry name" value="DNAJ_2"/>
    <property type="match status" value="1"/>
</dbReference>
<dbReference type="SUPFAM" id="SSF46565">
    <property type="entry name" value="Chaperone J-domain"/>
    <property type="match status" value="1"/>
</dbReference>
<dbReference type="Pfam" id="PF00684">
    <property type="entry name" value="DnaJ_CXXCXGXG"/>
    <property type="match status" value="1"/>
</dbReference>
<evidence type="ECO:0000313" key="18">
    <source>
        <dbReference type="EMBL" id="MBA0089258.1"/>
    </source>
</evidence>
<feature type="binding site" evidence="14">
    <location>
        <position position="207"/>
    </location>
    <ligand>
        <name>Zn(2+)</name>
        <dbReference type="ChEBI" id="CHEBI:29105"/>
        <label>1</label>
    </ligand>
</feature>
<evidence type="ECO:0000256" key="4">
    <source>
        <dbReference type="ARBA" id="ARBA00022705"/>
    </source>
</evidence>
<dbReference type="GO" id="GO:0006260">
    <property type="term" value="P:DNA replication"/>
    <property type="evidence" value="ECO:0007669"/>
    <property type="project" value="UniProtKB-KW"/>
</dbReference>
<evidence type="ECO:0000256" key="14">
    <source>
        <dbReference type="HAMAP-Rule" id="MF_01152"/>
    </source>
</evidence>
<feature type="binding site" evidence="14">
    <location>
        <position position="157"/>
    </location>
    <ligand>
        <name>Zn(2+)</name>
        <dbReference type="ChEBI" id="CHEBI:29105"/>
        <label>1</label>
    </ligand>
</feature>
<dbReference type="CDD" id="cd06257">
    <property type="entry name" value="DnaJ"/>
    <property type="match status" value="1"/>
</dbReference>
<evidence type="ECO:0000256" key="2">
    <source>
        <dbReference type="ARBA" id="ARBA00011738"/>
    </source>
</evidence>
<dbReference type="FunFam" id="2.10.230.10:FF:000002">
    <property type="entry name" value="Molecular chaperone DnaJ"/>
    <property type="match status" value="1"/>
</dbReference>
<feature type="repeat" description="CXXCXGXG motif" evidence="14">
    <location>
        <begin position="171"/>
        <end position="178"/>
    </location>
</feature>
<dbReference type="CDD" id="cd10747">
    <property type="entry name" value="DnaJ_C"/>
    <property type="match status" value="1"/>
</dbReference>
<keyword evidence="9 14" id="KW-0346">Stress response</keyword>
<comment type="caution">
    <text evidence="18">The sequence shown here is derived from an EMBL/GenBank/DDBJ whole genome shotgun (WGS) entry which is preliminary data.</text>
</comment>
<dbReference type="SMART" id="SM00271">
    <property type="entry name" value="DnaJ"/>
    <property type="match status" value="1"/>
</dbReference>
<evidence type="ECO:0000259" key="17">
    <source>
        <dbReference type="PROSITE" id="PS51188"/>
    </source>
</evidence>
<dbReference type="AlphaFoldDB" id="A0A7V8NXG8"/>
<dbReference type="PROSITE" id="PS51188">
    <property type="entry name" value="ZF_CR"/>
    <property type="match status" value="1"/>
</dbReference>
<dbReference type="Pfam" id="PF00226">
    <property type="entry name" value="DnaJ"/>
    <property type="match status" value="1"/>
</dbReference>
<keyword evidence="4 14" id="KW-0235">DNA replication</keyword>
<dbReference type="GO" id="GO:0031072">
    <property type="term" value="F:heat shock protein binding"/>
    <property type="evidence" value="ECO:0007669"/>
    <property type="project" value="InterPro"/>
</dbReference>
<dbReference type="Proteomes" id="UP000567293">
    <property type="component" value="Unassembled WGS sequence"/>
</dbReference>
<dbReference type="GO" id="GO:0009408">
    <property type="term" value="P:response to heat"/>
    <property type="evidence" value="ECO:0007669"/>
    <property type="project" value="InterPro"/>
</dbReference>
<dbReference type="GO" id="GO:0008270">
    <property type="term" value="F:zinc ion binding"/>
    <property type="evidence" value="ECO:0007669"/>
    <property type="project" value="UniProtKB-UniRule"/>
</dbReference>
<dbReference type="SUPFAM" id="SSF49493">
    <property type="entry name" value="HSP40/DnaJ peptide-binding domain"/>
    <property type="match status" value="2"/>
</dbReference>
<dbReference type="NCBIfam" id="TIGR02349">
    <property type="entry name" value="DnaJ_bact"/>
    <property type="match status" value="1"/>
</dbReference>
<dbReference type="GO" id="GO:0042026">
    <property type="term" value="P:protein refolding"/>
    <property type="evidence" value="ECO:0007669"/>
    <property type="project" value="TreeGrafter"/>
</dbReference>
<name>A0A7V8NXG8_9BACT</name>
<dbReference type="InterPro" id="IPR001305">
    <property type="entry name" value="HSP_DnaJ_Cys-rich_dom"/>
</dbReference>
<feature type="domain" description="CR-type" evidence="17">
    <location>
        <begin position="141"/>
        <end position="219"/>
    </location>
</feature>
<keyword evidence="5 14" id="KW-0479">Metal-binding</keyword>
<comment type="cofactor">
    <cofactor evidence="14">
        <name>Zn(2+)</name>
        <dbReference type="ChEBI" id="CHEBI:29105"/>
    </cofactor>
    <text evidence="14">Binds 2 Zn(2+) ions per monomer.</text>
</comment>
<evidence type="ECO:0000256" key="10">
    <source>
        <dbReference type="ARBA" id="ARBA00023186"/>
    </source>
</evidence>
<keyword evidence="3 14" id="KW-0963">Cytoplasm</keyword>
<feature type="binding site" evidence="14">
    <location>
        <position position="196"/>
    </location>
    <ligand>
        <name>Zn(2+)</name>
        <dbReference type="ChEBI" id="CHEBI:29105"/>
        <label>2</label>
    </ligand>
</feature>
<evidence type="ECO:0000259" key="16">
    <source>
        <dbReference type="PROSITE" id="PS50076"/>
    </source>
</evidence>
<evidence type="ECO:0000256" key="8">
    <source>
        <dbReference type="ARBA" id="ARBA00022833"/>
    </source>
</evidence>
<dbReference type="FunFam" id="2.60.260.20:FF:000004">
    <property type="entry name" value="Molecular chaperone DnaJ"/>
    <property type="match status" value="1"/>
</dbReference>
<sequence length="380" mass="41589">MSKGNPRDYYEVLGVSRTATLDEVKSAYRKAALKWHPDRNPENKTEAEAKFRESTEAYSVLSDPQKKQIYDTYGHAGLSSAGAGQGFDQTIFQDFHDIFGDFFGFEDLFGGSGSRRSRGRAQRGADLRYDMTLTFEEAAAGVATKIKLPRQEFCEACNGTGAKKGTGVVSCSACGGRGQLAYQQGFFTITRTCPSCQGAGQIVKELCSECHGQGRIEREKTIELRIPPGVDTGTRLRVAAEGEPGPNRGPKGDLYVVLEVKQHPFFERRGADLYCTIPISIAQATLGTELQVPGLNSEEKLKIPEGTQSDSVFRVKGKGLPDPHGGGRGDLYYHVRVLTPTKLTREQRKLMEQLGATLKVENSPAERGSSIFDKVKDIFG</sequence>
<dbReference type="SUPFAM" id="SSF57938">
    <property type="entry name" value="DnaJ/Hsp40 cysteine-rich domain"/>
    <property type="match status" value="1"/>
</dbReference>
<comment type="domain">
    <text evidence="14">The J domain is necessary and sufficient to stimulate DnaK ATPase activity. Zinc center 1 plays an important role in the autonomous, DnaK-independent chaperone activity of DnaJ. Zinc center 2 is essential for interaction with DnaK and for DnaJ activity.</text>
</comment>
<feature type="binding site" evidence="14">
    <location>
        <position position="154"/>
    </location>
    <ligand>
        <name>Zn(2+)</name>
        <dbReference type="ChEBI" id="CHEBI:29105"/>
        <label>1</label>
    </ligand>
</feature>
<dbReference type="NCBIfam" id="NF008035">
    <property type="entry name" value="PRK10767.1"/>
    <property type="match status" value="1"/>
</dbReference>
<feature type="zinc finger region" description="CR-type" evidence="15">
    <location>
        <begin position="141"/>
        <end position="219"/>
    </location>
</feature>
<keyword evidence="6 14" id="KW-0677">Repeat</keyword>
<accession>A0A7V8NXG8</accession>
<evidence type="ECO:0000256" key="13">
    <source>
        <dbReference type="ARBA" id="ARBA00067609"/>
    </source>
</evidence>
<dbReference type="InterPro" id="IPR002939">
    <property type="entry name" value="DnaJ_C"/>
</dbReference>
<dbReference type="PANTHER" id="PTHR43096">
    <property type="entry name" value="DNAJ HOMOLOG 1, MITOCHONDRIAL-RELATED"/>
    <property type="match status" value="1"/>
</dbReference>
<dbReference type="Gene3D" id="2.60.260.20">
    <property type="entry name" value="Urease metallochaperone UreE, N-terminal domain"/>
    <property type="match status" value="2"/>
</dbReference>
<feature type="repeat" description="CXXCXGXG motif" evidence="14">
    <location>
        <begin position="154"/>
        <end position="161"/>
    </location>
</feature>
<gene>
    <name evidence="14 18" type="primary">dnaJ</name>
    <name evidence="18" type="ORF">HRJ53_30070</name>
</gene>
<dbReference type="CDD" id="cd10719">
    <property type="entry name" value="DnaJ_zf"/>
    <property type="match status" value="1"/>
</dbReference>
<dbReference type="Gene3D" id="1.10.287.110">
    <property type="entry name" value="DnaJ domain"/>
    <property type="match status" value="1"/>
</dbReference>
<keyword evidence="10 14" id="KW-0143">Chaperone</keyword>
<keyword evidence="7 14" id="KW-0863">Zinc-finger</keyword>
<evidence type="ECO:0000256" key="9">
    <source>
        <dbReference type="ARBA" id="ARBA00023016"/>
    </source>
</evidence>
<feature type="binding site" evidence="14">
    <location>
        <position position="210"/>
    </location>
    <ligand>
        <name>Zn(2+)</name>
        <dbReference type="ChEBI" id="CHEBI:29105"/>
        <label>1</label>
    </ligand>
</feature>
<dbReference type="InterPro" id="IPR036869">
    <property type="entry name" value="J_dom_sf"/>
</dbReference>